<dbReference type="EMBL" id="UGQM01000001">
    <property type="protein sequence ID" value="STZ42014.1"/>
    <property type="molecule type" value="Genomic_DNA"/>
</dbReference>
<evidence type="ECO:0000313" key="4">
    <source>
        <dbReference type="Proteomes" id="UP000254291"/>
    </source>
</evidence>
<evidence type="ECO:0000256" key="1">
    <source>
        <dbReference type="ARBA" id="ARBA00008791"/>
    </source>
</evidence>
<dbReference type="Gene3D" id="3.40.50.620">
    <property type="entry name" value="HUPs"/>
    <property type="match status" value="2"/>
</dbReference>
<dbReference type="InterPro" id="IPR006016">
    <property type="entry name" value="UspA"/>
</dbReference>
<feature type="domain" description="UspA" evidence="2">
    <location>
        <begin position="9"/>
        <end position="138"/>
    </location>
</feature>
<dbReference type="AlphaFoldDB" id="A0A378SJI8"/>
<dbReference type="PANTHER" id="PTHR46268:SF6">
    <property type="entry name" value="UNIVERSAL STRESS PROTEIN UP12"/>
    <property type="match status" value="1"/>
</dbReference>
<dbReference type="Pfam" id="PF00582">
    <property type="entry name" value="Usp"/>
    <property type="match status" value="1"/>
</dbReference>
<organism evidence="3 4">
    <name type="scientific">Mycolicibacterium gilvum</name>
    <dbReference type="NCBI Taxonomy" id="1804"/>
    <lineage>
        <taxon>Bacteria</taxon>
        <taxon>Bacillati</taxon>
        <taxon>Actinomycetota</taxon>
        <taxon>Actinomycetes</taxon>
        <taxon>Mycobacteriales</taxon>
        <taxon>Mycobacteriaceae</taxon>
        <taxon>Mycolicibacterium</taxon>
    </lineage>
</organism>
<evidence type="ECO:0000313" key="3">
    <source>
        <dbReference type="EMBL" id="STZ42014.1"/>
    </source>
</evidence>
<dbReference type="PRINTS" id="PR01438">
    <property type="entry name" value="UNVRSLSTRESS"/>
</dbReference>
<comment type="similarity">
    <text evidence="1">Belongs to the universal stress protein A family.</text>
</comment>
<protein>
    <submittedName>
        <fullName evidence="3">UspA domain-containing protein</fullName>
    </submittedName>
</protein>
<dbReference type="PANTHER" id="PTHR46268">
    <property type="entry name" value="STRESS RESPONSE PROTEIN NHAX"/>
    <property type="match status" value="1"/>
</dbReference>
<dbReference type="InterPro" id="IPR014729">
    <property type="entry name" value="Rossmann-like_a/b/a_fold"/>
</dbReference>
<sequence length="266" mass="28123">MTTANSDMPVVAGIDGSAAALGAALWAVDEAAARGTTLRLVYVTKPSDRSAAEYAEDVRHGRQSLREAQVLVQSTGESVDVETEIVDGPATQALVALSEHAQMVCVGSVGIGRYARSILGSTAADVAAAARCPVAVIRPESRVGVDTPNWIIVAVNDRPHNDAVVEHALQEAALRHAPVLVLGDGRTAASAEVLEQRIRPWHERYPQVHVYPTANRADVAHFLKKHDEPVLLAVLGDDEADEVAQIVGHGRSALRHGASSALVVRS</sequence>
<dbReference type="Proteomes" id="UP000254291">
    <property type="component" value="Unassembled WGS sequence"/>
</dbReference>
<reference evidence="3 4" key="1">
    <citation type="submission" date="2018-06" db="EMBL/GenBank/DDBJ databases">
        <authorList>
            <consortium name="Pathogen Informatics"/>
            <person name="Doyle S."/>
        </authorList>
    </citation>
    <scope>NUCLEOTIDE SEQUENCE [LARGE SCALE GENOMIC DNA]</scope>
    <source>
        <strain evidence="3 4">NCTC10742</strain>
    </source>
</reference>
<dbReference type="InterPro" id="IPR006015">
    <property type="entry name" value="Universal_stress_UspA"/>
</dbReference>
<name>A0A378SJI8_9MYCO</name>
<dbReference type="SUPFAM" id="SSF52402">
    <property type="entry name" value="Adenine nucleotide alpha hydrolases-like"/>
    <property type="match status" value="1"/>
</dbReference>
<evidence type="ECO:0000259" key="2">
    <source>
        <dbReference type="Pfam" id="PF00582"/>
    </source>
</evidence>
<dbReference type="RefSeq" id="WP_115326746.1">
    <property type="nucleotide sequence ID" value="NZ_JACKST010000147.1"/>
</dbReference>
<gene>
    <name evidence="3" type="ORF">NCTC10742_01224</name>
</gene>
<accession>A0A378SJI8</accession>
<proteinExistence type="inferred from homology"/>